<protein>
    <submittedName>
        <fullName evidence="1">Uncharacterized protein</fullName>
    </submittedName>
</protein>
<dbReference type="Proteomes" id="UP000545493">
    <property type="component" value="Unassembled WGS sequence"/>
</dbReference>
<dbReference type="AlphaFoldDB" id="A0A7X5UMX1"/>
<evidence type="ECO:0000313" key="2">
    <source>
        <dbReference type="Proteomes" id="UP000545493"/>
    </source>
</evidence>
<gene>
    <name evidence="1" type="ORF">FHU38_000872</name>
</gene>
<sequence>MSRNMGYAELLGRLLTVVNGREATTYRSPTRTGACLYFADGAPSCLHGHVFAGLGHDEESLAMDNGETAATAYAALGYELTPRAETLATVTQESQDDGVAWGRCVQSGMASALLIEDSEADRRVGDLTVIATIEHLGRRYRPQTRTWPEAPTFAPPSLSVDCEPASLLGQAFRLWGTTPEQVRRTDNARAVDALTALGWQLSARAWSLIVSAQEAENAGHPWDEIAHLVATLNVDIEPGTEVDR</sequence>
<reference evidence="1 2" key="1">
    <citation type="submission" date="2020-03" db="EMBL/GenBank/DDBJ databases">
        <title>Sequencing the genomes of 1000 actinobacteria strains.</title>
        <authorList>
            <person name="Klenk H.-P."/>
        </authorList>
    </citation>
    <scope>NUCLEOTIDE SEQUENCE [LARGE SCALE GENOMIC DNA]</scope>
    <source>
        <strain evidence="1 2">DSM 45685</strain>
    </source>
</reference>
<evidence type="ECO:0000313" key="1">
    <source>
        <dbReference type="EMBL" id="NIJ10528.1"/>
    </source>
</evidence>
<comment type="caution">
    <text evidence="1">The sequence shown here is derived from an EMBL/GenBank/DDBJ whole genome shotgun (WGS) entry which is preliminary data.</text>
</comment>
<organism evidence="1 2">
    <name type="scientific">Saccharomonospora amisosensis</name>
    <dbReference type="NCBI Taxonomy" id="1128677"/>
    <lineage>
        <taxon>Bacteria</taxon>
        <taxon>Bacillati</taxon>
        <taxon>Actinomycetota</taxon>
        <taxon>Actinomycetes</taxon>
        <taxon>Pseudonocardiales</taxon>
        <taxon>Pseudonocardiaceae</taxon>
        <taxon>Saccharomonospora</taxon>
    </lineage>
</organism>
<name>A0A7X5UMX1_9PSEU</name>
<dbReference type="EMBL" id="JAAOYM010000001">
    <property type="protein sequence ID" value="NIJ10528.1"/>
    <property type="molecule type" value="Genomic_DNA"/>
</dbReference>
<keyword evidence="2" id="KW-1185">Reference proteome</keyword>
<accession>A0A7X5UMX1</accession>
<proteinExistence type="predicted"/>
<dbReference type="RefSeq" id="WP_167166693.1">
    <property type="nucleotide sequence ID" value="NZ_JAAOYM010000001.1"/>
</dbReference>